<reference evidence="2" key="1">
    <citation type="submission" date="2020-04" db="EMBL/GenBank/DDBJ databases">
        <title>Deep metagenomics examines the oral microbiome during advanced dental caries in children, revealing novel taxa and co-occurrences with host molecules.</title>
        <authorList>
            <person name="Baker J.L."/>
            <person name="Morton J.T."/>
            <person name="Dinis M."/>
            <person name="Alvarez R."/>
            <person name="Tran N.C."/>
            <person name="Knight R."/>
            <person name="Edlund A."/>
        </authorList>
    </citation>
    <scope>NUCLEOTIDE SEQUENCE</scope>
    <source>
        <strain evidence="2">JCVI_25_bin.9</strain>
    </source>
</reference>
<evidence type="ECO:0008006" key="4">
    <source>
        <dbReference type="Google" id="ProtNLM"/>
    </source>
</evidence>
<dbReference type="AlphaFoldDB" id="A0A930I0U4"/>
<feature type="chain" id="PRO_5038116798" description="Lipoprotein" evidence="1">
    <location>
        <begin position="30"/>
        <end position="164"/>
    </location>
</feature>
<organism evidence="2 3">
    <name type="scientific">Prevotella histicola</name>
    <dbReference type="NCBI Taxonomy" id="470565"/>
    <lineage>
        <taxon>Bacteria</taxon>
        <taxon>Pseudomonadati</taxon>
        <taxon>Bacteroidota</taxon>
        <taxon>Bacteroidia</taxon>
        <taxon>Bacteroidales</taxon>
        <taxon>Prevotellaceae</taxon>
        <taxon>Prevotella</taxon>
    </lineage>
</organism>
<dbReference type="PROSITE" id="PS51257">
    <property type="entry name" value="PROKAR_LIPOPROTEIN"/>
    <property type="match status" value="1"/>
</dbReference>
<dbReference type="Proteomes" id="UP000757461">
    <property type="component" value="Unassembled WGS sequence"/>
</dbReference>
<evidence type="ECO:0000256" key="1">
    <source>
        <dbReference type="SAM" id="SignalP"/>
    </source>
</evidence>
<gene>
    <name evidence="2" type="ORF">HXN33_08590</name>
</gene>
<sequence length="164" mass="18253">MRKSIQKWAYALVTCAFALALCVSFSACSSDDDSNGTDGIVPVLFSEFDGHYSVLYPLGLTNESVFVNISETLAGQQIDLTKPGDWSAGGSFVGGGPYEYDEHFFQNGSYVYLRKTGDHEIEFRFKYVWKDKSGIKTKEGSYKGKVTIQKDIIDKLHQQGYTAN</sequence>
<dbReference type="EMBL" id="JABZSQ010000178">
    <property type="protein sequence ID" value="MBF1415619.1"/>
    <property type="molecule type" value="Genomic_DNA"/>
</dbReference>
<evidence type="ECO:0000313" key="3">
    <source>
        <dbReference type="Proteomes" id="UP000757461"/>
    </source>
</evidence>
<protein>
    <recommendedName>
        <fullName evidence="4">Lipoprotein</fullName>
    </recommendedName>
</protein>
<name>A0A930I0U4_9BACT</name>
<proteinExistence type="predicted"/>
<keyword evidence="1" id="KW-0732">Signal</keyword>
<evidence type="ECO:0000313" key="2">
    <source>
        <dbReference type="EMBL" id="MBF1415619.1"/>
    </source>
</evidence>
<accession>A0A930I0U4</accession>
<comment type="caution">
    <text evidence="2">The sequence shown here is derived from an EMBL/GenBank/DDBJ whole genome shotgun (WGS) entry which is preliminary data.</text>
</comment>
<feature type="signal peptide" evidence="1">
    <location>
        <begin position="1"/>
        <end position="29"/>
    </location>
</feature>
<dbReference type="RefSeq" id="WP_278545622.1">
    <property type="nucleotide sequence ID" value="NZ_JABZSY010000015.1"/>
</dbReference>